<feature type="compositionally biased region" description="Basic and acidic residues" evidence="1">
    <location>
        <begin position="531"/>
        <end position="570"/>
    </location>
</feature>
<dbReference type="Gene3D" id="3.40.50.10190">
    <property type="entry name" value="BRCT domain"/>
    <property type="match status" value="5"/>
</dbReference>
<dbReference type="PROSITE" id="PS50172">
    <property type="entry name" value="BRCT"/>
    <property type="match status" value="3"/>
</dbReference>
<proteinExistence type="predicted"/>
<feature type="region of interest" description="Disordered" evidence="1">
    <location>
        <begin position="205"/>
        <end position="260"/>
    </location>
</feature>
<dbReference type="Pfam" id="PF16771">
    <property type="entry name" value="RTT107_BRCT_6"/>
    <property type="match status" value="1"/>
</dbReference>
<feature type="compositionally biased region" description="Acidic residues" evidence="1">
    <location>
        <begin position="453"/>
        <end position="478"/>
    </location>
</feature>
<dbReference type="PANTHER" id="PTHR47667:SF1">
    <property type="entry name" value="REGULATOR OF TY1 TRANSPOSITION PROTEIN 107"/>
    <property type="match status" value="1"/>
</dbReference>
<feature type="region of interest" description="Disordered" evidence="1">
    <location>
        <begin position="447"/>
        <end position="615"/>
    </location>
</feature>
<dbReference type="InterPro" id="IPR053036">
    <property type="entry name" value="CellCycle_DNARepair_Reg"/>
</dbReference>
<evidence type="ECO:0000256" key="1">
    <source>
        <dbReference type="SAM" id="MobiDB-lite"/>
    </source>
</evidence>
<name>A0AA91Q549_CLALS</name>
<feature type="domain" description="BRCT" evidence="2">
    <location>
        <begin position="104"/>
        <end position="198"/>
    </location>
</feature>
<evidence type="ECO:0000313" key="3">
    <source>
        <dbReference type="EMBL" id="OVF11394.1"/>
    </source>
</evidence>
<dbReference type="Pfam" id="PF12738">
    <property type="entry name" value="PTCB-BRCT"/>
    <property type="match status" value="1"/>
</dbReference>
<evidence type="ECO:0000313" key="4">
    <source>
        <dbReference type="Proteomes" id="UP000195602"/>
    </source>
</evidence>
<dbReference type="InterPro" id="IPR036420">
    <property type="entry name" value="BRCT_dom_sf"/>
</dbReference>
<feature type="compositionally biased region" description="Basic and acidic residues" evidence="1">
    <location>
        <begin position="222"/>
        <end position="254"/>
    </location>
</feature>
<dbReference type="GO" id="GO:0005634">
    <property type="term" value="C:nucleus"/>
    <property type="evidence" value="ECO:0007669"/>
    <property type="project" value="TreeGrafter"/>
</dbReference>
<organism evidence="3 4">
    <name type="scientific">Clavispora lusitaniae</name>
    <name type="common">Candida lusitaniae</name>
    <dbReference type="NCBI Taxonomy" id="36911"/>
    <lineage>
        <taxon>Eukaryota</taxon>
        <taxon>Fungi</taxon>
        <taxon>Dikarya</taxon>
        <taxon>Ascomycota</taxon>
        <taxon>Saccharomycotina</taxon>
        <taxon>Pichiomycetes</taxon>
        <taxon>Metschnikowiaceae</taxon>
        <taxon>Clavispora</taxon>
    </lineage>
</organism>
<protein>
    <submittedName>
        <fullName evidence="3">Regulator of Ty1 transposition protein</fullName>
    </submittedName>
</protein>
<feature type="domain" description="BRCT" evidence="2">
    <location>
        <begin position="4"/>
        <end position="103"/>
    </location>
</feature>
<dbReference type="GO" id="GO:1990683">
    <property type="term" value="P:DNA double-strand break attachment to nuclear envelope"/>
    <property type="evidence" value="ECO:0007669"/>
    <property type="project" value="TreeGrafter"/>
</dbReference>
<evidence type="ECO:0000259" key="2">
    <source>
        <dbReference type="PROSITE" id="PS50172"/>
    </source>
</evidence>
<dbReference type="AlphaFoldDB" id="A0AA91Q549"/>
<dbReference type="Pfam" id="PF16770">
    <property type="entry name" value="RTT107_BRCT_5"/>
    <property type="match status" value="1"/>
</dbReference>
<dbReference type="GO" id="GO:0006302">
    <property type="term" value="P:double-strand break repair"/>
    <property type="evidence" value="ECO:0007669"/>
    <property type="project" value="TreeGrafter"/>
</dbReference>
<dbReference type="Pfam" id="PF00533">
    <property type="entry name" value="BRCT"/>
    <property type="match status" value="1"/>
</dbReference>
<dbReference type="InterPro" id="IPR001357">
    <property type="entry name" value="BRCT_dom"/>
</dbReference>
<dbReference type="PANTHER" id="PTHR47667">
    <property type="entry name" value="REGULATOR OF TY1 TRANSPOSITION PROTEIN 107"/>
    <property type="match status" value="1"/>
</dbReference>
<gene>
    <name evidence="3" type="ORF">A9F13_01g09042</name>
</gene>
<dbReference type="GO" id="GO:0035361">
    <property type="term" value="C:Cul8-RING ubiquitin ligase complex"/>
    <property type="evidence" value="ECO:0007669"/>
    <property type="project" value="TreeGrafter"/>
</dbReference>
<accession>A0AA91Q549</accession>
<dbReference type="Proteomes" id="UP000195602">
    <property type="component" value="Unassembled WGS sequence"/>
</dbReference>
<dbReference type="KEGG" id="clus:A9F13_01g09042"/>
<dbReference type="InterPro" id="IPR031906">
    <property type="entry name" value="RTT107_BRCT_6"/>
</dbReference>
<dbReference type="EMBL" id="LYUB02000001">
    <property type="protein sequence ID" value="OVF11394.1"/>
    <property type="molecule type" value="Genomic_DNA"/>
</dbReference>
<feature type="region of interest" description="Disordered" evidence="1">
    <location>
        <begin position="637"/>
        <end position="683"/>
    </location>
</feature>
<feature type="domain" description="BRCT" evidence="2">
    <location>
        <begin position="347"/>
        <end position="436"/>
    </location>
</feature>
<reference evidence="3 4" key="1">
    <citation type="submission" date="2017-04" db="EMBL/GenBank/DDBJ databases">
        <title>Draft genome of the yeast Clavispora lusitaniae type strain CBS 6936.</title>
        <authorList>
            <person name="Durrens P."/>
            <person name="Klopp C."/>
            <person name="Biteau N."/>
            <person name="Fitton-Ouhabi V."/>
            <person name="Dementhon K."/>
            <person name="Accoceberry I."/>
            <person name="Sherman D.J."/>
            <person name="Noel T."/>
        </authorList>
    </citation>
    <scope>NUCLEOTIDE SEQUENCE [LARGE SCALE GENOMIC DNA]</scope>
    <source>
        <strain evidence="3 4">CBS 6936</strain>
    </source>
</reference>
<feature type="compositionally biased region" description="Basic and acidic residues" evidence="1">
    <location>
        <begin position="652"/>
        <end position="683"/>
    </location>
</feature>
<sequence length="915" mass="101769">MSPTNMNLFQGTRFLLLQEADTAESDLAEWRRLVASQGGSSHLAAASDARAIAQNDIDHIISQNSNFAAADEAADRMIPVTTAQWLADSADAGQKRNYRLYSPSPLPFMDKVVVCVADNIAEADREAIYTCVRAFGGQYLDALSRYTTHLVATDLSNGKSLVAASVRREEHDIQIVLPQWVYDSMREQRRLPEAPYLVAGMLERRGEKKEERKDTETDESNESEKSENEPNEHEKSEESEKSEKSENETEKTQRNESGQALALRGKTIGVGENWLSPPLQAAVEALIVRCGGALAPSDQADIVLSRHRSTRAAPRAQSASLLWLFDVARRRKYCAPKNLLHVPAPAQKIPEFARLRISVTGYSGDARHYLAQLLSGMGAEFTKTLDSRNDFLVCARAAGAKFHAAQNRWKVRVVNHLWVEECYAAWRYLEPARARYTKIGAGILGRKEKEKEENEEEKEEEKEEEEEQNEKATEEEENGSASLVVAVEANTAGESDEMQINTAKSDTPVVSEKAESDKESEEPIAISGHPDMSDHADKSNQLDHADKSDQLDHADKSDQLDHANKSDHSATQDLSVSQASISPAQRIIDVPSQSSPVRASRSAKQKASAKLHTDMEDLNQYTSMAKSVRKMRTYMEELEQSAKRRTASPEPPSKKVKTEKPKAEAKTKAEAKPKAEAKTKEPKKTSDVHVVAVMTGCEQDLSLARADIVRLAHAGISIVNDYSPKKHIDTIIAPRVLRTEKFLKSLSKARRIVHPSYVADVLKRLSAVELSWHDLSKEFNIDDYALDKVVSVKQINIELGFVGKENALQRLLRHENGLVFAGVSLNLSVNLNGGPDLIASILKEHGLVDFRAVKLNSPQKNWVQNADGATIVVAHKTKDKKFLSRIDNVMVVDWDWCVQSIFHGHMEDLKAFALK</sequence>
<feature type="compositionally biased region" description="Basic and acidic residues" evidence="1">
    <location>
        <begin position="205"/>
        <end position="215"/>
    </location>
</feature>
<comment type="caution">
    <text evidence="3">The sequence shown here is derived from an EMBL/GenBank/DDBJ whole genome shotgun (WGS) entry which is preliminary data.</text>
</comment>
<feature type="compositionally biased region" description="Polar residues" evidence="1">
    <location>
        <begin position="571"/>
        <end position="583"/>
    </location>
</feature>
<dbReference type="SUPFAM" id="SSF52113">
    <property type="entry name" value="BRCT domain"/>
    <property type="match status" value="3"/>
</dbReference>
<dbReference type="SMART" id="SM00292">
    <property type="entry name" value="BRCT"/>
    <property type="match status" value="4"/>
</dbReference>